<organism evidence="2 3">
    <name type="scientific">Psophocarpus tetragonolobus</name>
    <name type="common">Winged bean</name>
    <name type="synonym">Dolichos tetragonolobus</name>
    <dbReference type="NCBI Taxonomy" id="3891"/>
    <lineage>
        <taxon>Eukaryota</taxon>
        <taxon>Viridiplantae</taxon>
        <taxon>Streptophyta</taxon>
        <taxon>Embryophyta</taxon>
        <taxon>Tracheophyta</taxon>
        <taxon>Spermatophyta</taxon>
        <taxon>Magnoliopsida</taxon>
        <taxon>eudicotyledons</taxon>
        <taxon>Gunneridae</taxon>
        <taxon>Pentapetalae</taxon>
        <taxon>rosids</taxon>
        <taxon>fabids</taxon>
        <taxon>Fabales</taxon>
        <taxon>Fabaceae</taxon>
        <taxon>Papilionoideae</taxon>
        <taxon>50 kb inversion clade</taxon>
        <taxon>NPAAA clade</taxon>
        <taxon>indigoferoid/millettioid clade</taxon>
        <taxon>Phaseoleae</taxon>
        <taxon>Psophocarpus</taxon>
    </lineage>
</organism>
<dbReference type="InterPro" id="IPR031421">
    <property type="entry name" value="DUF4666"/>
</dbReference>
<dbReference type="PANTHER" id="PTHR33730">
    <property type="entry name" value="OS05G0542732 PROTEIN-RELATED"/>
    <property type="match status" value="1"/>
</dbReference>
<dbReference type="EMBL" id="JAYMYS010000009">
    <property type="protein sequence ID" value="KAK7381330.1"/>
    <property type="molecule type" value="Genomic_DNA"/>
</dbReference>
<evidence type="ECO:0000256" key="1">
    <source>
        <dbReference type="SAM" id="MobiDB-lite"/>
    </source>
</evidence>
<name>A0AAN9NXS5_PSOTE</name>
<accession>A0AAN9NXS5</accession>
<sequence length="106" mass="11953">MNTLQRSSFSFRRQGSSGRIWQDQIQFVDPKANAISASGTYSSGKIRKKEENMSQLREENIMGRGSYDSIHEHATNSPSSSKSDNKVHRGFFSSIFGRCMNSPSRD</sequence>
<protein>
    <submittedName>
        <fullName evidence="2">Uncharacterized protein</fullName>
    </submittedName>
</protein>
<evidence type="ECO:0000313" key="2">
    <source>
        <dbReference type="EMBL" id="KAK7381330.1"/>
    </source>
</evidence>
<feature type="region of interest" description="Disordered" evidence="1">
    <location>
        <begin position="63"/>
        <end position="87"/>
    </location>
</feature>
<reference evidence="2 3" key="1">
    <citation type="submission" date="2024-01" db="EMBL/GenBank/DDBJ databases">
        <title>The genomes of 5 underutilized Papilionoideae crops provide insights into root nodulation and disease resistanc.</title>
        <authorList>
            <person name="Jiang F."/>
        </authorList>
    </citation>
    <scope>NUCLEOTIDE SEQUENCE [LARGE SCALE GENOMIC DNA]</scope>
    <source>
        <strain evidence="2">DUOXIRENSHENG_FW03</strain>
        <tissue evidence="2">Leaves</tissue>
    </source>
</reference>
<dbReference type="Pfam" id="PF15697">
    <property type="entry name" value="DUF4666"/>
    <property type="match status" value="1"/>
</dbReference>
<keyword evidence="3" id="KW-1185">Reference proteome</keyword>
<comment type="caution">
    <text evidence="2">The sequence shown here is derived from an EMBL/GenBank/DDBJ whole genome shotgun (WGS) entry which is preliminary data.</text>
</comment>
<proteinExistence type="predicted"/>
<dbReference type="AlphaFoldDB" id="A0AAN9NXS5"/>
<evidence type="ECO:0000313" key="3">
    <source>
        <dbReference type="Proteomes" id="UP001386955"/>
    </source>
</evidence>
<gene>
    <name evidence="2" type="ORF">VNO78_33951</name>
</gene>
<dbReference type="PANTHER" id="PTHR33730:SF36">
    <property type="entry name" value="PLANT_PROTEIN"/>
    <property type="match status" value="1"/>
</dbReference>
<dbReference type="Proteomes" id="UP001386955">
    <property type="component" value="Unassembled WGS sequence"/>
</dbReference>